<evidence type="ECO:0000313" key="4">
    <source>
        <dbReference type="EMBL" id="KER23507.1"/>
    </source>
</evidence>
<feature type="compositionally biased region" description="Polar residues" evidence="1">
    <location>
        <begin position="663"/>
        <end position="672"/>
    </location>
</feature>
<dbReference type="GO" id="GO:0007165">
    <property type="term" value="P:signal transduction"/>
    <property type="evidence" value="ECO:0007669"/>
    <property type="project" value="InterPro"/>
</dbReference>
<accession>A0A074ZCY7</accession>
<feature type="compositionally biased region" description="Basic and acidic residues" evidence="1">
    <location>
        <begin position="164"/>
        <end position="175"/>
    </location>
</feature>
<feature type="compositionally biased region" description="Low complexity" evidence="1">
    <location>
        <begin position="200"/>
        <end position="225"/>
    </location>
</feature>
<sequence>MPDLVPLFPLVARIYIPTTSTSRRGQAATLYSNAILSRTLDLTLDNRLTIHMQVGGVLRIYDNCFSKPVSAIQFFAAHSAPSYNPSIRQLYISKTTSSEEVIKLVMTIVGSADDPQAYCLVEEEANDKAPGRIIRDHEYPLLISRTSGINGVLILRRREEVVKAGKDKKKPWPKENDEEGNNPLNVIPRLFRSFRRSKTLDLPRTSTTTPTQLPQSSLRQSSPSPAHLPLSKSPHRVHYDLGVKESTGEKDRNWVNPYYRPLDRHVFSGSTPTGLGAAPQDMHHSSSNWSLAPSGVFNTSIPGRQFPTPPLQTYRISSTTRDLKSRQTTLPWAYKYQDDESGTLNPTESTINNQPVSQENIDCATLNRTNRQPPSAHLVESCSEVSIRQAANLQGRDPNMSPSTFQIPKQSQVCASSTPSEQCMSELEKVWARKHILRYKTIGNPLLFNESLSNDVRHHSQHPTLQPIQNNHSPVSTSTRNQSSGLSSAKLLFAPQTRNKRSSPITMIDMSRGKTTKQNAISKPLARPAQTGSDTIPDQLRNAEQLEQDRPVGTPTKATQPVRPNLYSPHTFQGVSYLLQVSFKFESLRSLIQTIEIVTEKQILTPRACPSRTGTLRKMTPPVTTVTQQPTADMEAPTPNVPCRKGENGIHHFPRSVGGAKNIKSTSPSRLTNQEDDPTYTTSENEYHRSLDVTAVTSENKFTLTAKLPTMGQSLNATHLKIALPTTIDIHDEPAQTVPTLSSAMKPTIRAVTNQKVAMGVPDPKEEDNQSNLMEDKGRTNRNEREFPNLAAPFPSLFDVLHHCKVTRVVLDPNIPSTHKQLGLSLFLTKFPMDDIQRANNLQQLKNNEIEHYSNSFVNSGQNLSLAGGPKGPKPAIYPREGGVFKPLDYKPNEEGPEVVTIADLVPNTPASIEGGLSVGMILLEINGEPLSKPTLSTDPQVNAKSPLELAEYHLQTAYRTAKRGRAPMVRITAARYHNKFGVENKARRWERSAGGFRNSSPCSMTTQGENDSEKKLPNSILTSYLNGTTSYRKTGVSFSLLEDYFLFNQSMTTAVTRP</sequence>
<dbReference type="SUPFAM" id="SSF50156">
    <property type="entry name" value="PDZ domain-like"/>
    <property type="match status" value="1"/>
</dbReference>
<dbReference type="Pfam" id="PF00788">
    <property type="entry name" value="RA"/>
    <property type="match status" value="1"/>
</dbReference>
<organism evidence="4 5">
    <name type="scientific">Opisthorchis viverrini</name>
    <name type="common">Southeast Asian liver fluke</name>
    <dbReference type="NCBI Taxonomy" id="6198"/>
    <lineage>
        <taxon>Eukaryota</taxon>
        <taxon>Metazoa</taxon>
        <taxon>Spiralia</taxon>
        <taxon>Lophotrochozoa</taxon>
        <taxon>Platyhelminthes</taxon>
        <taxon>Trematoda</taxon>
        <taxon>Digenea</taxon>
        <taxon>Opisthorchiida</taxon>
        <taxon>Opisthorchiata</taxon>
        <taxon>Opisthorchiidae</taxon>
        <taxon>Opisthorchis</taxon>
    </lineage>
</organism>
<feature type="compositionally biased region" description="Polar residues" evidence="1">
    <location>
        <begin position="998"/>
        <end position="1010"/>
    </location>
</feature>
<name>A0A074ZCY7_OPIVI</name>
<protein>
    <recommendedName>
        <fullName evidence="6">PDZ domain-containing protein</fullName>
    </recommendedName>
</protein>
<reference evidence="4 5" key="1">
    <citation type="submission" date="2013-11" db="EMBL/GenBank/DDBJ databases">
        <title>Opisthorchis viverrini - life in the bile duct.</title>
        <authorList>
            <person name="Young N.D."/>
            <person name="Nagarajan N."/>
            <person name="Lin S.J."/>
            <person name="Korhonen P.K."/>
            <person name="Jex A.R."/>
            <person name="Hall R.S."/>
            <person name="Safavi-Hemami H."/>
            <person name="Kaewkong W."/>
            <person name="Bertrand D."/>
            <person name="Gao S."/>
            <person name="Seet Q."/>
            <person name="Wongkham S."/>
            <person name="Teh B.T."/>
            <person name="Wongkham C."/>
            <person name="Intapan P.M."/>
            <person name="Maleewong W."/>
            <person name="Yang X."/>
            <person name="Hu M."/>
            <person name="Wang Z."/>
            <person name="Hofmann A."/>
            <person name="Sternberg P.W."/>
            <person name="Tan P."/>
            <person name="Wang J."/>
            <person name="Gasser R.B."/>
        </authorList>
    </citation>
    <scope>NUCLEOTIDE SEQUENCE [LARGE SCALE GENOMIC DNA]</scope>
</reference>
<dbReference type="PROSITE" id="PS50106">
    <property type="entry name" value="PDZ"/>
    <property type="match status" value="1"/>
</dbReference>
<evidence type="ECO:0008006" key="6">
    <source>
        <dbReference type="Google" id="ProtNLM"/>
    </source>
</evidence>
<feature type="region of interest" description="Disordered" evidence="1">
    <location>
        <begin position="993"/>
        <end position="1016"/>
    </location>
</feature>
<proteinExistence type="predicted"/>
<dbReference type="InterPro" id="IPR001478">
    <property type="entry name" value="PDZ"/>
</dbReference>
<feature type="compositionally biased region" description="Low complexity" evidence="1">
    <location>
        <begin position="620"/>
        <end position="631"/>
    </location>
</feature>
<dbReference type="Gene3D" id="3.10.20.90">
    <property type="entry name" value="Phosphatidylinositol 3-kinase Catalytic Subunit, Chain A, domain 1"/>
    <property type="match status" value="1"/>
</dbReference>
<feature type="domain" description="Ras-associating" evidence="3">
    <location>
        <begin position="92"/>
        <end position="160"/>
    </location>
</feature>
<feature type="region of interest" description="Disordered" evidence="1">
    <location>
        <begin position="164"/>
        <end position="237"/>
    </location>
</feature>
<dbReference type="CDD" id="cd17043">
    <property type="entry name" value="RA"/>
    <property type="match status" value="1"/>
</dbReference>
<evidence type="ECO:0000259" key="3">
    <source>
        <dbReference type="PROSITE" id="PS50200"/>
    </source>
</evidence>
<dbReference type="EMBL" id="KL596847">
    <property type="protein sequence ID" value="KER23507.1"/>
    <property type="molecule type" value="Genomic_DNA"/>
</dbReference>
<dbReference type="RefSeq" id="XP_009172755.1">
    <property type="nucleotide sequence ID" value="XM_009174491.1"/>
</dbReference>
<evidence type="ECO:0000313" key="5">
    <source>
        <dbReference type="Proteomes" id="UP000054324"/>
    </source>
</evidence>
<dbReference type="OrthoDB" id="6239986at2759"/>
<dbReference type="KEGG" id="ovi:T265_08629"/>
<evidence type="ECO:0000259" key="2">
    <source>
        <dbReference type="PROSITE" id="PS50106"/>
    </source>
</evidence>
<dbReference type="PROSITE" id="PS50200">
    <property type="entry name" value="RA"/>
    <property type="match status" value="1"/>
</dbReference>
<feature type="region of interest" description="Disordered" evidence="1">
    <location>
        <begin position="457"/>
        <end position="565"/>
    </location>
</feature>
<dbReference type="Proteomes" id="UP000054324">
    <property type="component" value="Unassembled WGS sequence"/>
</dbReference>
<evidence type="ECO:0000256" key="1">
    <source>
        <dbReference type="SAM" id="MobiDB-lite"/>
    </source>
</evidence>
<dbReference type="CTD" id="20322808"/>
<feature type="compositionally biased region" description="Polar residues" evidence="1">
    <location>
        <begin position="462"/>
        <end position="487"/>
    </location>
</feature>
<dbReference type="InterPro" id="IPR036034">
    <property type="entry name" value="PDZ_sf"/>
</dbReference>
<keyword evidence="5" id="KW-1185">Reference proteome</keyword>
<feature type="domain" description="PDZ" evidence="2">
    <location>
        <begin position="900"/>
        <end position="932"/>
    </location>
</feature>
<gene>
    <name evidence="4" type="ORF">T265_08629</name>
</gene>
<dbReference type="GeneID" id="20322808"/>
<dbReference type="AlphaFoldDB" id="A0A074ZCY7"/>
<dbReference type="InterPro" id="IPR000159">
    <property type="entry name" value="RA_dom"/>
</dbReference>
<feature type="region of interest" description="Disordered" evidence="1">
    <location>
        <begin position="611"/>
        <end position="683"/>
    </location>
</feature>